<keyword evidence="2" id="KW-0548">Nucleotidyltransferase</keyword>
<dbReference type="Gene3D" id="3.40.50.720">
    <property type="entry name" value="NAD(P)-binding Rossmann-like Domain"/>
    <property type="match status" value="1"/>
</dbReference>
<dbReference type="AlphaFoldDB" id="A0A1M7Y416"/>
<dbReference type="CDD" id="cd00757">
    <property type="entry name" value="ThiF_MoeB_HesA_family"/>
    <property type="match status" value="1"/>
</dbReference>
<dbReference type="InterPro" id="IPR035985">
    <property type="entry name" value="Ubiquitin-activating_enz"/>
</dbReference>
<evidence type="ECO:0000259" key="1">
    <source>
        <dbReference type="Pfam" id="PF00899"/>
    </source>
</evidence>
<keyword evidence="3" id="KW-1185">Reference proteome</keyword>
<organism evidence="2 3">
    <name type="scientific">Desulfopila aestuarii DSM 18488</name>
    <dbReference type="NCBI Taxonomy" id="1121416"/>
    <lineage>
        <taxon>Bacteria</taxon>
        <taxon>Pseudomonadati</taxon>
        <taxon>Thermodesulfobacteriota</taxon>
        <taxon>Desulfobulbia</taxon>
        <taxon>Desulfobulbales</taxon>
        <taxon>Desulfocapsaceae</taxon>
        <taxon>Desulfopila</taxon>
    </lineage>
</organism>
<dbReference type="GO" id="GO:0061503">
    <property type="term" value="F:tRNA threonylcarbamoyladenosine dehydratase"/>
    <property type="evidence" value="ECO:0007669"/>
    <property type="project" value="TreeGrafter"/>
</dbReference>
<dbReference type="GO" id="GO:0061504">
    <property type="term" value="P:cyclic threonylcarbamoyladenosine biosynthetic process"/>
    <property type="evidence" value="ECO:0007669"/>
    <property type="project" value="TreeGrafter"/>
</dbReference>
<dbReference type="OrthoDB" id="9804286at2"/>
<dbReference type="PANTHER" id="PTHR43267:SF1">
    <property type="entry name" value="TRNA THREONYLCARBAMOYLADENOSINE DEHYDRATASE"/>
    <property type="match status" value="1"/>
</dbReference>
<gene>
    <name evidence="2" type="ORF">SAMN02745220_01657</name>
</gene>
<dbReference type="GO" id="GO:0008641">
    <property type="term" value="F:ubiquitin-like modifier activating enzyme activity"/>
    <property type="evidence" value="ECO:0007669"/>
    <property type="project" value="InterPro"/>
</dbReference>
<dbReference type="STRING" id="1121416.SAMN02745220_01657"/>
<dbReference type="SUPFAM" id="SSF69572">
    <property type="entry name" value="Activating enzymes of the ubiquitin-like proteins"/>
    <property type="match status" value="1"/>
</dbReference>
<evidence type="ECO:0000313" key="3">
    <source>
        <dbReference type="Proteomes" id="UP000184603"/>
    </source>
</evidence>
<protein>
    <submittedName>
        <fullName evidence="2">Molybdopterin or thiamine biosynthesis adenylyltransferase</fullName>
    </submittedName>
</protein>
<dbReference type="EMBL" id="FRFE01000006">
    <property type="protein sequence ID" value="SHO46834.1"/>
    <property type="molecule type" value="Genomic_DNA"/>
</dbReference>
<reference evidence="2 3" key="1">
    <citation type="submission" date="2016-12" db="EMBL/GenBank/DDBJ databases">
        <authorList>
            <person name="Song W.-J."/>
            <person name="Kurnit D.M."/>
        </authorList>
    </citation>
    <scope>NUCLEOTIDE SEQUENCE [LARGE SCALE GENOMIC DNA]</scope>
    <source>
        <strain evidence="2 3">DSM 18488</strain>
    </source>
</reference>
<dbReference type="Pfam" id="PF00899">
    <property type="entry name" value="ThiF"/>
    <property type="match status" value="1"/>
</dbReference>
<dbReference type="RefSeq" id="WP_084553736.1">
    <property type="nucleotide sequence ID" value="NZ_FRFE01000006.1"/>
</dbReference>
<proteinExistence type="predicted"/>
<name>A0A1M7Y416_9BACT</name>
<accession>A0A1M7Y416</accession>
<dbReference type="Proteomes" id="UP000184603">
    <property type="component" value="Unassembled WGS sequence"/>
</dbReference>
<dbReference type="InterPro" id="IPR045886">
    <property type="entry name" value="ThiF/MoeB/HesA"/>
</dbReference>
<sequence>MNTPNKKEPHSTSTAATDSGLLTEISRKAIKCNRPDSSEYLGLLYQDEMQIVQLTGYSHREVQVTALNNQIIPERYARNQRSISNEEQIRLLQTHVAIIGLGGLGGAVTEILARIGIGMLTLVDGDHFEDSNLNRQLLSSTDMLGRKKAEVAADRVASINPAVETRIFTEFFTQDNGSEILSGVNIGVDCLDTITARFVLEECCRTHDIPMVSAAIGGTSGQATVIQPGDPGLQLIYGDPSKAPQKGVEATLGTLPFAATAMAAIECAEIVALAAGRPAQLRNKLLMADFSYHSMEIISFE</sequence>
<feature type="domain" description="THIF-type NAD/FAD binding fold" evidence="1">
    <location>
        <begin position="76"/>
        <end position="292"/>
    </location>
</feature>
<keyword evidence="2" id="KW-0808">Transferase</keyword>
<dbReference type="InterPro" id="IPR000594">
    <property type="entry name" value="ThiF_NAD_FAD-bd"/>
</dbReference>
<dbReference type="GO" id="GO:0016779">
    <property type="term" value="F:nucleotidyltransferase activity"/>
    <property type="evidence" value="ECO:0007669"/>
    <property type="project" value="UniProtKB-KW"/>
</dbReference>
<dbReference type="PANTHER" id="PTHR43267">
    <property type="entry name" value="TRNA THREONYLCARBAMOYLADENOSINE DEHYDRATASE"/>
    <property type="match status" value="1"/>
</dbReference>
<evidence type="ECO:0000313" key="2">
    <source>
        <dbReference type="EMBL" id="SHO46834.1"/>
    </source>
</evidence>